<dbReference type="Pfam" id="PF09550">
    <property type="entry name" value="Phage_TAC_6"/>
    <property type="match status" value="1"/>
</dbReference>
<dbReference type="AlphaFoldDB" id="A0A0G3XFX1"/>
<dbReference type="Proteomes" id="UP000035287">
    <property type="component" value="Chromosome"/>
</dbReference>
<dbReference type="RefSeq" id="WP_047819973.1">
    <property type="nucleotide sequence ID" value="NZ_CP011770.1"/>
</dbReference>
<keyword evidence="2" id="KW-1185">Reference proteome</keyword>
<dbReference type="EMBL" id="CP011770">
    <property type="protein sequence ID" value="AKM09283.1"/>
    <property type="molecule type" value="Genomic_DNA"/>
</dbReference>
<dbReference type="STRING" id="1348774.AB433_03690"/>
<evidence type="ECO:0008006" key="3">
    <source>
        <dbReference type="Google" id="ProtNLM"/>
    </source>
</evidence>
<organism evidence="1 2">
    <name type="scientific">Croceicoccus naphthovorans</name>
    <dbReference type="NCBI Taxonomy" id="1348774"/>
    <lineage>
        <taxon>Bacteria</taxon>
        <taxon>Pseudomonadati</taxon>
        <taxon>Pseudomonadota</taxon>
        <taxon>Alphaproteobacteria</taxon>
        <taxon>Sphingomonadales</taxon>
        <taxon>Erythrobacteraceae</taxon>
        <taxon>Croceicoccus</taxon>
    </lineage>
</organism>
<accession>A0A0G3XFX1</accession>
<evidence type="ECO:0000313" key="2">
    <source>
        <dbReference type="Proteomes" id="UP000035287"/>
    </source>
</evidence>
<evidence type="ECO:0000313" key="1">
    <source>
        <dbReference type="EMBL" id="AKM09283.1"/>
    </source>
</evidence>
<sequence>MNNDRPDSFTTDAARLCGQCALIMGWRPDEFWAATPAEIASIFNAFQAPKQNASVSRADLDRLMEQDHG</sequence>
<dbReference type="KEGG" id="cna:AB433_03690"/>
<proteinExistence type="predicted"/>
<dbReference type="OrthoDB" id="7582980at2"/>
<protein>
    <recommendedName>
        <fullName evidence="3">Phage tail assembly chaperone</fullName>
    </recommendedName>
</protein>
<dbReference type="InterPro" id="IPR019056">
    <property type="entry name" value="Phage_TAC_6"/>
</dbReference>
<reference evidence="1 2" key="1">
    <citation type="submission" date="2015-06" db="EMBL/GenBank/DDBJ databases">
        <authorList>
            <person name="Zeng Y."/>
            <person name="Huang Y."/>
        </authorList>
    </citation>
    <scope>NUCLEOTIDE SEQUENCE [LARGE SCALE GENOMIC DNA]</scope>
    <source>
        <strain evidence="1 2">PQ-2</strain>
    </source>
</reference>
<name>A0A0G3XFX1_9SPHN</name>
<dbReference type="PATRIC" id="fig|1348774.3.peg.768"/>
<gene>
    <name evidence="1" type="ORF">AB433_03690</name>
</gene>